<organism evidence="2 3">
    <name type="scientific">Hermetia illucens</name>
    <name type="common">Black soldier fly</name>
    <dbReference type="NCBI Taxonomy" id="343691"/>
    <lineage>
        <taxon>Eukaryota</taxon>
        <taxon>Metazoa</taxon>
        <taxon>Ecdysozoa</taxon>
        <taxon>Arthropoda</taxon>
        <taxon>Hexapoda</taxon>
        <taxon>Insecta</taxon>
        <taxon>Pterygota</taxon>
        <taxon>Neoptera</taxon>
        <taxon>Endopterygota</taxon>
        <taxon>Diptera</taxon>
        <taxon>Brachycera</taxon>
        <taxon>Stratiomyomorpha</taxon>
        <taxon>Stratiomyidae</taxon>
        <taxon>Hermetiinae</taxon>
        <taxon>Hermetia</taxon>
    </lineage>
</organism>
<feature type="chain" id="PRO_5031438283" evidence="1">
    <location>
        <begin position="19"/>
        <end position="105"/>
    </location>
</feature>
<dbReference type="InParanoid" id="A0A7R8YP47"/>
<sequence>MKVLWIVAVFVLVQYISALPTQVAQTGESDTTDKEKLHDVAKTIVKNINPILQKFNENRDKDVSTTNKIVATMGTAIAAINGDVYYEIVNFEQIYLQIVLEGFRT</sequence>
<feature type="signal peptide" evidence="1">
    <location>
        <begin position="1"/>
        <end position="18"/>
    </location>
</feature>
<protein>
    <submittedName>
        <fullName evidence="2">Uncharacterized protein</fullName>
    </submittedName>
</protein>
<name>A0A7R8YP47_HERIL</name>
<keyword evidence="1" id="KW-0732">Signal</keyword>
<keyword evidence="3" id="KW-1185">Reference proteome</keyword>
<proteinExistence type="predicted"/>
<dbReference type="Proteomes" id="UP000594454">
    <property type="component" value="Chromosome 1"/>
</dbReference>
<dbReference type="AlphaFoldDB" id="A0A7R8YP47"/>
<reference evidence="2 3" key="1">
    <citation type="submission" date="2020-11" db="EMBL/GenBank/DDBJ databases">
        <authorList>
            <person name="Wallbank WR R."/>
            <person name="Pardo Diaz C."/>
            <person name="Kozak K."/>
            <person name="Martin S."/>
            <person name="Jiggins C."/>
            <person name="Moest M."/>
            <person name="Warren A I."/>
            <person name="Generalovic N T."/>
            <person name="Byers J.R.P. K."/>
            <person name="Montejo-Kovacevich G."/>
            <person name="Yen C E."/>
        </authorList>
    </citation>
    <scope>NUCLEOTIDE SEQUENCE [LARGE SCALE GENOMIC DNA]</scope>
</reference>
<evidence type="ECO:0000313" key="2">
    <source>
        <dbReference type="EMBL" id="CAD7080253.1"/>
    </source>
</evidence>
<dbReference type="EMBL" id="LR899009">
    <property type="protein sequence ID" value="CAD7080253.1"/>
    <property type="molecule type" value="Genomic_DNA"/>
</dbReference>
<evidence type="ECO:0000256" key="1">
    <source>
        <dbReference type="SAM" id="SignalP"/>
    </source>
</evidence>
<evidence type="ECO:0000313" key="3">
    <source>
        <dbReference type="Proteomes" id="UP000594454"/>
    </source>
</evidence>
<accession>A0A7R8YP47</accession>
<gene>
    <name evidence="2" type="ORF">HERILL_LOCUS3418</name>
</gene>